<feature type="binding site" evidence="10">
    <location>
        <position position="151"/>
    </location>
    <ligand>
        <name>[4Fe-4S] cluster</name>
        <dbReference type="ChEBI" id="CHEBI:49883"/>
        <label>3</label>
    </ligand>
</feature>
<comment type="subcellular location">
    <subcellularLocation>
        <location evidence="10">Cell membrane</location>
    </subcellularLocation>
</comment>
<evidence type="ECO:0000256" key="4">
    <source>
        <dbReference type="ARBA" id="ARBA00022737"/>
    </source>
</evidence>
<feature type="binding site" evidence="10">
    <location>
        <position position="144"/>
    </location>
    <ligand>
        <name>[4Fe-4S] cluster</name>
        <dbReference type="ChEBI" id="CHEBI:49883"/>
        <label>2</label>
    </ligand>
</feature>
<feature type="binding site" evidence="10">
    <location>
        <position position="137"/>
    </location>
    <ligand>
        <name>[4Fe-4S] cluster</name>
        <dbReference type="ChEBI" id="CHEBI:49883"/>
        <label>2</label>
    </ligand>
</feature>
<dbReference type="PROSITE" id="PS51379">
    <property type="entry name" value="4FE4S_FER_2"/>
    <property type="match status" value="4"/>
</dbReference>
<comment type="caution">
    <text evidence="14">The sequence shown here is derived from an EMBL/GenBank/DDBJ whole genome shotgun (WGS) entry which is preliminary data.</text>
</comment>
<dbReference type="PANTHER" id="PTHR43560">
    <property type="entry name" value="ION-TRANSLOCATING OXIDOREDUCTASE COMPLEX SUBUNIT B"/>
    <property type="match status" value="1"/>
</dbReference>
<dbReference type="InterPro" id="IPR017900">
    <property type="entry name" value="4Fe4S_Fe_S_CS"/>
</dbReference>
<dbReference type="HAMAP" id="MF_00463">
    <property type="entry name" value="RsxB_RnfB"/>
    <property type="match status" value="1"/>
</dbReference>
<feature type="binding site" evidence="10">
    <location>
        <position position="173"/>
    </location>
    <ligand>
        <name>[4Fe-4S] cluster</name>
        <dbReference type="ChEBI" id="CHEBI:49883"/>
        <label>3</label>
    </ligand>
</feature>
<proteinExistence type="inferred from homology"/>
<dbReference type="PROSITE" id="PS00198">
    <property type="entry name" value="4FE4S_FER_1"/>
    <property type="match status" value="1"/>
</dbReference>
<dbReference type="GO" id="GO:0051539">
    <property type="term" value="F:4 iron, 4 sulfur cluster binding"/>
    <property type="evidence" value="ECO:0007669"/>
    <property type="project" value="UniProtKB-UniRule"/>
</dbReference>
<evidence type="ECO:0000313" key="13">
    <source>
        <dbReference type="EMBL" id="HBT49257.1"/>
    </source>
</evidence>
<evidence type="ECO:0000256" key="10">
    <source>
        <dbReference type="HAMAP-Rule" id="MF_00463"/>
    </source>
</evidence>
<feature type="binding site" evidence="10">
    <location>
        <position position="52"/>
    </location>
    <ligand>
        <name>[4Fe-4S] cluster</name>
        <dbReference type="ChEBI" id="CHEBI:49883"/>
        <label>1</label>
    </ligand>
</feature>
<dbReference type="InterPro" id="IPR050395">
    <property type="entry name" value="4Fe4S_Ferredoxin_RnfB"/>
</dbReference>
<dbReference type="GO" id="GO:0046872">
    <property type="term" value="F:metal ion binding"/>
    <property type="evidence" value="ECO:0007669"/>
    <property type="project" value="UniProtKB-KW"/>
</dbReference>
<keyword evidence="6 10" id="KW-0249">Electron transport</keyword>
<dbReference type="NCBIfam" id="NF005503">
    <property type="entry name" value="PRK07118.1-2"/>
    <property type="match status" value="1"/>
</dbReference>
<dbReference type="GO" id="GO:0009055">
    <property type="term" value="F:electron transfer activity"/>
    <property type="evidence" value="ECO:0007669"/>
    <property type="project" value="InterPro"/>
</dbReference>
<feature type="domain" description="4Fe-4S ferredoxin-type" evidence="11">
    <location>
        <begin position="141"/>
        <end position="160"/>
    </location>
</feature>
<evidence type="ECO:0000313" key="16">
    <source>
        <dbReference type="Proteomes" id="UP000294886"/>
    </source>
</evidence>
<dbReference type="GO" id="GO:0022900">
    <property type="term" value="P:electron transport chain"/>
    <property type="evidence" value="ECO:0007669"/>
    <property type="project" value="UniProtKB-UniRule"/>
</dbReference>
<keyword evidence="4 10" id="KW-0677">Repeat</keyword>
<dbReference type="InterPro" id="IPR017896">
    <property type="entry name" value="4Fe4S_Fe-S-bd"/>
</dbReference>
<dbReference type="Pfam" id="PF12838">
    <property type="entry name" value="Fer4_7"/>
    <property type="match status" value="2"/>
</dbReference>
<dbReference type="EMBL" id="SLWU01000001">
    <property type="protein sequence ID" value="TCO68578.1"/>
    <property type="molecule type" value="Genomic_DNA"/>
</dbReference>
<feature type="domain" description="4Fe-4S ferredoxin-type" evidence="11">
    <location>
        <begin position="205"/>
        <end position="234"/>
    </location>
</feature>
<dbReference type="AlphaFoldDB" id="A0A101E5S4"/>
<comment type="similarity">
    <text evidence="10">Belongs to the 4Fe4S bacterial-type ferredoxin family. RnfB subfamily.</text>
</comment>
<feature type="binding site" evidence="10">
    <location>
        <position position="74"/>
    </location>
    <ligand>
        <name>[4Fe-4S] cluster</name>
        <dbReference type="ChEBI" id="CHEBI:49883"/>
        <label>1</label>
    </ligand>
</feature>
<dbReference type="Pfam" id="PF04060">
    <property type="entry name" value="FeS"/>
    <property type="match status" value="1"/>
</dbReference>
<dbReference type="RefSeq" id="WP_132038806.1">
    <property type="nucleotide sequence ID" value="NZ_DOLB01000088.1"/>
</dbReference>
<keyword evidence="2 10" id="KW-0004">4Fe-4S</keyword>
<dbReference type="Proteomes" id="UP000294886">
    <property type="component" value="Unassembled WGS sequence"/>
</dbReference>
<feature type="domain" description="4Fe-4S ferredoxin-type" evidence="11">
    <location>
        <begin position="235"/>
        <end position="264"/>
    </location>
</feature>
<feature type="binding site" evidence="10">
    <location>
        <position position="170"/>
    </location>
    <ligand>
        <name>[4Fe-4S] cluster</name>
        <dbReference type="ChEBI" id="CHEBI:49883"/>
        <label>3</label>
    </ligand>
</feature>
<dbReference type="InterPro" id="IPR007202">
    <property type="entry name" value="4Fe-4S_dom"/>
</dbReference>
<keyword evidence="5 10" id="KW-1278">Translocase</keyword>
<evidence type="ECO:0000256" key="7">
    <source>
        <dbReference type="ARBA" id="ARBA00023004"/>
    </source>
</evidence>
<feature type="domain" description="4Fe-4S ferredoxin-type" evidence="11">
    <location>
        <begin position="161"/>
        <end position="190"/>
    </location>
</feature>
<evidence type="ECO:0000256" key="6">
    <source>
        <dbReference type="ARBA" id="ARBA00022982"/>
    </source>
</evidence>
<keyword evidence="7 10" id="KW-0408">Iron</keyword>
<dbReference type="EMBL" id="DOLB01000088">
    <property type="protein sequence ID" value="HBT49257.1"/>
    <property type="molecule type" value="Genomic_DNA"/>
</dbReference>
<feature type="binding site" evidence="10">
    <location>
        <position position="176"/>
    </location>
    <ligand>
        <name>[4Fe-4S] cluster</name>
        <dbReference type="ChEBI" id="CHEBI:49883"/>
        <label>3</label>
    </ligand>
</feature>
<feature type="binding site" evidence="10">
    <location>
        <position position="141"/>
    </location>
    <ligand>
        <name>[4Fe-4S] cluster</name>
        <dbReference type="ChEBI" id="CHEBI:49883"/>
        <label>2</label>
    </ligand>
</feature>
<keyword evidence="8 10" id="KW-0411">Iron-sulfur</keyword>
<evidence type="ECO:0000256" key="8">
    <source>
        <dbReference type="ARBA" id="ARBA00023014"/>
    </source>
</evidence>
<evidence type="ECO:0000256" key="2">
    <source>
        <dbReference type="ARBA" id="ARBA00022485"/>
    </source>
</evidence>
<keyword evidence="10" id="KW-1003">Cell membrane</keyword>
<comment type="cofactor">
    <cofactor evidence="10">
        <name>[4Fe-4S] cluster</name>
        <dbReference type="ChEBI" id="CHEBI:49883"/>
    </cofactor>
    <text evidence="10">Binds 3 [4Fe-4S] clusters.</text>
</comment>
<feature type="domain" description="4Fe-4S" evidence="12">
    <location>
        <begin position="32"/>
        <end position="91"/>
    </location>
</feature>
<dbReference type="GO" id="GO:0005886">
    <property type="term" value="C:plasma membrane"/>
    <property type="evidence" value="ECO:0007669"/>
    <property type="project" value="UniProtKB-SubCell"/>
</dbReference>
<evidence type="ECO:0000259" key="11">
    <source>
        <dbReference type="PROSITE" id="PS51379"/>
    </source>
</evidence>
<comment type="subunit">
    <text evidence="10">The complex is composed of six subunits: RnfA, RnfB, RnfC, RnfD, RnfE and RnfG.</text>
</comment>
<accession>A0A101E5S4</accession>
<evidence type="ECO:0000256" key="3">
    <source>
        <dbReference type="ARBA" id="ARBA00022723"/>
    </source>
</evidence>
<organism evidence="14 16">
    <name type="scientific">Caldanaerobacter subterraneus</name>
    <dbReference type="NCBI Taxonomy" id="911092"/>
    <lineage>
        <taxon>Bacteria</taxon>
        <taxon>Bacillati</taxon>
        <taxon>Bacillota</taxon>
        <taxon>Clostridia</taxon>
        <taxon>Thermoanaerobacterales</taxon>
        <taxon>Thermoanaerobacteraceae</taxon>
        <taxon>Caldanaerobacter</taxon>
    </lineage>
</organism>
<evidence type="ECO:0000313" key="15">
    <source>
        <dbReference type="Proteomes" id="UP000264445"/>
    </source>
</evidence>
<keyword evidence="3 10" id="KW-0479">Metal-binding</keyword>
<dbReference type="Gene3D" id="1.10.15.40">
    <property type="entry name" value="Electron transport complex subunit B, putative Fe-S cluster"/>
    <property type="match status" value="1"/>
</dbReference>
<dbReference type="EC" id="7.-.-.-" evidence="10"/>
<dbReference type="PANTHER" id="PTHR43560:SF1">
    <property type="entry name" value="ION-TRANSLOCATING OXIDOREDUCTASE COMPLEX SUBUNIT B"/>
    <property type="match status" value="1"/>
</dbReference>
<evidence type="ECO:0000256" key="1">
    <source>
        <dbReference type="ARBA" id="ARBA00022448"/>
    </source>
</evidence>
<evidence type="ECO:0000259" key="12">
    <source>
        <dbReference type="PROSITE" id="PS51656"/>
    </source>
</evidence>
<reference evidence="13 15" key="1">
    <citation type="journal article" date="2018" name="Nat. Biotechnol.">
        <title>A standardized bacterial taxonomy based on genome phylogeny substantially revises the tree of life.</title>
        <authorList>
            <person name="Parks D.H."/>
            <person name="Chuvochina M."/>
            <person name="Waite D.W."/>
            <person name="Rinke C."/>
            <person name="Skarshewski A."/>
            <person name="Chaumeil P.A."/>
            <person name="Hugenholtz P."/>
        </authorList>
    </citation>
    <scope>NUCLEOTIDE SEQUENCE [LARGE SCALE GENOMIC DNA]</scope>
    <source>
        <strain evidence="13">UBA12544</strain>
    </source>
</reference>
<sequence length="271" mass="28548">MSGILYPIVVLGGLGFLFGSSLSLASKIFAVEINPKVKKIREVLPGANCGACGYPGCDAYANAIVKGEAPVNACSVGGNSVAKKIAEIMGVDAVEVERKVATVLCQGDRNKAKNKYLYYGIRDCRAQNILAGGSKSCSYGCLGCGTCVDVCNYGAIQVINGVAVIDKEKCVACKACIEVCPKGIIELVPYDQEVIIKCKSNDPGKVVRSNCSVGCIGCQMCVKSCPENAITFENYLAKIDYEKCTNCGICVKKCPTGAIFSSLELIGENVQ</sequence>
<comment type="function">
    <text evidence="10">Part of a membrane-bound complex that couples electron transfer with translocation of ions across the membrane.</text>
</comment>
<feature type="binding site" evidence="10">
    <location>
        <position position="49"/>
    </location>
    <ligand>
        <name>[4Fe-4S] cluster</name>
        <dbReference type="ChEBI" id="CHEBI:49883"/>
        <label>1</label>
    </ligand>
</feature>
<dbReference type="Gene3D" id="3.30.70.20">
    <property type="match status" value="2"/>
</dbReference>
<feature type="binding site" evidence="10">
    <location>
        <position position="147"/>
    </location>
    <ligand>
        <name>[4Fe-4S] cluster</name>
        <dbReference type="ChEBI" id="CHEBI:49883"/>
        <label>2</label>
    </ligand>
</feature>
<dbReference type="InterPro" id="IPR010207">
    <property type="entry name" value="Elect_transpt_cplx_RnfB/RsxB"/>
</dbReference>
<dbReference type="CDD" id="cd10549">
    <property type="entry name" value="MtMvhB_like"/>
    <property type="match status" value="1"/>
</dbReference>
<evidence type="ECO:0000256" key="9">
    <source>
        <dbReference type="ARBA" id="ARBA00023136"/>
    </source>
</evidence>
<dbReference type="PROSITE" id="PS51656">
    <property type="entry name" value="4FE4S"/>
    <property type="match status" value="1"/>
</dbReference>
<dbReference type="NCBIfam" id="TIGR01944">
    <property type="entry name" value="rnfB"/>
    <property type="match status" value="1"/>
</dbReference>
<gene>
    <name evidence="10" type="primary">rnfB</name>
    <name evidence="13" type="ORF">DEA61_05425</name>
    <name evidence="14" type="ORF">EV203_10148</name>
</gene>
<evidence type="ECO:0000313" key="14">
    <source>
        <dbReference type="EMBL" id="TCO68578.1"/>
    </source>
</evidence>
<evidence type="ECO:0000256" key="5">
    <source>
        <dbReference type="ARBA" id="ARBA00022967"/>
    </source>
</evidence>
<keyword evidence="9 10" id="KW-0472">Membrane</keyword>
<protein>
    <recommendedName>
        <fullName evidence="10">Ion-translocating oxidoreductase complex subunit B</fullName>
        <ecNumber evidence="10">7.-.-.-</ecNumber>
    </recommendedName>
    <alternativeName>
        <fullName evidence="10">Rnf electron transport complex subunit B</fullName>
    </alternativeName>
</protein>
<dbReference type="Proteomes" id="UP000264445">
    <property type="component" value="Unassembled WGS sequence"/>
</dbReference>
<dbReference type="SUPFAM" id="SSF54862">
    <property type="entry name" value="4Fe-4S ferredoxins"/>
    <property type="match status" value="2"/>
</dbReference>
<keyword evidence="1 10" id="KW-0813">Transport</keyword>
<reference evidence="14 16" key="2">
    <citation type="submission" date="2019-03" db="EMBL/GenBank/DDBJ databases">
        <title>Genomic Encyclopedia of Type Strains, Phase IV (KMG-IV): sequencing the most valuable type-strain genomes for metagenomic binning, comparative biology and taxonomic classification.</title>
        <authorList>
            <person name="Goeker M."/>
        </authorList>
    </citation>
    <scope>NUCLEOTIDE SEQUENCE [LARGE SCALE GENOMIC DNA]</scope>
    <source>
        <strain evidence="14 16">DSM 13054</strain>
    </source>
</reference>
<name>A0A101E5S4_9THEO</name>
<feature type="binding site" evidence="10">
    <location>
        <position position="57"/>
    </location>
    <ligand>
        <name>[4Fe-4S] cluster</name>
        <dbReference type="ChEBI" id="CHEBI:49883"/>
        <label>1</label>
    </ligand>
</feature>
<feature type="binding site" evidence="10">
    <location>
        <position position="180"/>
    </location>
    <ligand>
        <name>[4Fe-4S] cluster</name>
        <dbReference type="ChEBI" id="CHEBI:49883"/>
        <label>2</label>
    </ligand>
</feature>
<feature type="region of interest" description="Hydrophobic" evidence="10">
    <location>
        <begin position="1"/>
        <end position="26"/>
    </location>
</feature>